<dbReference type="Gene3D" id="3.40.50.1820">
    <property type="entry name" value="alpha/beta hydrolase"/>
    <property type="match status" value="1"/>
</dbReference>
<dbReference type="PANTHER" id="PTHR15394">
    <property type="entry name" value="SERINE HYDROLASE RBBP9"/>
    <property type="match status" value="1"/>
</dbReference>
<gene>
    <name evidence="1" type="ORF">QNI16_05785</name>
</gene>
<evidence type="ECO:0000313" key="2">
    <source>
        <dbReference type="Proteomes" id="UP001241110"/>
    </source>
</evidence>
<proteinExistence type="predicted"/>
<dbReference type="EMBL" id="JASJOS010000002">
    <property type="protein sequence ID" value="MDJ1479989.1"/>
    <property type="molecule type" value="Genomic_DNA"/>
</dbReference>
<keyword evidence="1" id="KW-0378">Hydrolase</keyword>
<dbReference type="InterPro" id="IPR010662">
    <property type="entry name" value="RBBP9/YdeN"/>
</dbReference>
<reference evidence="1" key="1">
    <citation type="submission" date="2023-05" db="EMBL/GenBank/DDBJ databases">
        <authorList>
            <person name="Zhang X."/>
        </authorList>
    </citation>
    <scope>NUCLEOTIDE SEQUENCE</scope>
    <source>
        <strain evidence="1">YF14B1</strain>
    </source>
</reference>
<evidence type="ECO:0000313" key="1">
    <source>
        <dbReference type="EMBL" id="MDJ1479989.1"/>
    </source>
</evidence>
<dbReference type="Pfam" id="PF06821">
    <property type="entry name" value="Ser_hydrolase"/>
    <property type="match status" value="1"/>
</dbReference>
<organism evidence="1 2">
    <name type="scientific">Xanthocytophaga flava</name>
    <dbReference type="NCBI Taxonomy" id="3048013"/>
    <lineage>
        <taxon>Bacteria</taxon>
        <taxon>Pseudomonadati</taxon>
        <taxon>Bacteroidota</taxon>
        <taxon>Cytophagia</taxon>
        <taxon>Cytophagales</taxon>
        <taxon>Rhodocytophagaceae</taxon>
        <taxon>Xanthocytophaga</taxon>
    </lineage>
</organism>
<dbReference type="RefSeq" id="WP_313976559.1">
    <property type="nucleotide sequence ID" value="NZ_JASJOS010000002.1"/>
</dbReference>
<dbReference type="AlphaFoldDB" id="A0AAE3U7U0"/>
<dbReference type="GO" id="GO:0016787">
    <property type="term" value="F:hydrolase activity"/>
    <property type="evidence" value="ECO:0007669"/>
    <property type="project" value="UniProtKB-KW"/>
</dbReference>
<name>A0AAE3U7U0_9BACT</name>
<comment type="caution">
    <text evidence="1">The sequence shown here is derived from an EMBL/GenBank/DDBJ whole genome shotgun (WGS) entry which is preliminary data.</text>
</comment>
<dbReference type="InterPro" id="IPR029058">
    <property type="entry name" value="AB_hydrolase_fold"/>
</dbReference>
<protein>
    <submittedName>
        <fullName evidence="1">Alpha/beta hydrolase</fullName>
    </submittedName>
</protein>
<dbReference type="PANTHER" id="PTHR15394:SF3">
    <property type="entry name" value="SERINE HYDROLASE RBBP9"/>
    <property type="match status" value="1"/>
</dbReference>
<sequence>MKKHVLFIQGGGGEEDYTADAKLVTSLREVLGETYVVHYLFLPEEPEPDFGRKKQIDKELSLLNGSIILMGHSLGASMLLKYLSESQIHKKIAGLFLISTPFWSGDEEWKQGLKLNQNFADKLPENLPVFLYHSQDDEVVPFANLEFYTKNLLQAIVRKLPKGGHQLNNDLSIVAKDILSL</sequence>
<dbReference type="SUPFAM" id="SSF53474">
    <property type="entry name" value="alpha/beta-Hydrolases"/>
    <property type="match status" value="1"/>
</dbReference>
<dbReference type="Proteomes" id="UP001241110">
    <property type="component" value="Unassembled WGS sequence"/>
</dbReference>
<accession>A0AAE3U7U0</accession>